<keyword evidence="4" id="KW-1015">Disulfide bond</keyword>
<keyword evidence="3" id="KW-0560">Oxidoreductase</keyword>
<evidence type="ECO:0000259" key="7">
    <source>
        <dbReference type="Pfam" id="PF13462"/>
    </source>
</evidence>
<dbReference type="SUPFAM" id="SSF52833">
    <property type="entry name" value="Thioredoxin-like"/>
    <property type="match status" value="1"/>
</dbReference>
<dbReference type="PANTHER" id="PTHR13887:SF14">
    <property type="entry name" value="DISULFIDE BOND FORMATION PROTEIN D"/>
    <property type="match status" value="1"/>
</dbReference>
<evidence type="ECO:0000313" key="8">
    <source>
        <dbReference type="EMBL" id="APT89887.1"/>
    </source>
</evidence>
<evidence type="ECO:0000256" key="1">
    <source>
        <dbReference type="ARBA" id="ARBA00005791"/>
    </source>
</evidence>
<dbReference type="Pfam" id="PF13462">
    <property type="entry name" value="Thioredoxin_4"/>
    <property type="match status" value="1"/>
</dbReference>
<keyword evidence="2" id="KW-0732">Signal</keyword>
<dbReference type="Gene3D" id="3.40.30.10">
    <property type="entry name" value="Glutaredoxin"/>
    <property type="match status" value="1"/>
</dbReference>
<accession>A0A1L7CVQ4</accession>
<evidence type="ECO:0000256" key="6">
    <source>
        <dbReference type="SAM" id="MobiDB-lite"/>
    </source>
</evidence>
<dbReference type="Proteomes" id="UP000185469">
    <property type="component" value="Chromosome"/>
</dbReference>
<keyword evidence="5" id="KW-0676">Redox-active center</keyword>
<gene>
    <name evidence="8" type="ORF">CSPHI_00930</name>
</gene>
<dbReference type="GO" id="GO:0016491">
    <property type="term" value="F:oxidoreductase activity"/>
    <property type="evidence" value="ECO:0007669"/>
    <property type="project" value="UniProtKB-KW"/>
</dbReference>
<evidence type="ECO:0000256" key="4">
    <source>
        <dbReference type="ARBA" id="ARBA00023157"/>
    </source>
</evidence>
<dbReference type="EMBL" id="CP009248">
    <property type="protein sequence ID" value="APT89887.1"/>
    <property type="molecule type" value="Genomic_DNA"/>
</dbReference>
<evidence type="ECO:0000256" key="2">
    <source>
        <dbReference type="ARBA" id="ARBA00022729"/>
    </source>
</evidence>
<comment type="similarity">
    <text evidence="1">Belongs to the thioredoxin family. DsbA subfamily.</text>
</comment>
<dbReference type="InterPro" id="IPR012336">
    <property type="entry name" value="Thioredoxin-like_fold"/>
</dbReference>
<dbReference type="InterPro" id="IPR036249">
    <property type="entry name" value="Thioredoxin-like_sf"/>
</dbReference>
<organism evidence="8 9">
    <name type="scientific">Corynebacterium sphenisci DSM 44792</name>
    <dbReference type="NCBI Taxonomy" id="1437874"/>
    <lineage>
        <taxon>Bacteria</taxon>
        <taxon>Bacillati</taxon>
        <taxon>Actinomycetota</taxon>
        <taxon>Actinomycetes</taxon>
        <taxon>Mycobacteriales</taxon>
        <taxon>Corynebacteriaceae</taxon>
        <taxon>Corynebacterium</taxon>
    </lineage>
</organism>
<evidence type="ECO:0000256" key="3">
    <source>
        <dbReference type="ARBA" id="ARBA00023002"/>
    </source>
</evidence>
<protein>
    <recommendedName>
        <fullName evidence="7">Thioredoxin-like fold domain-containing protein</fullName>
    </recommendedName>
</protein>
<feature type="domain" description="Thioredoxin-like fold" evidence="7">
    <location>
        <begin position="93"/>
        <end position="259"/>
    </location>
</feature>
<dbReference type="KEGG" id="csph:CSPHI_00930"/>
<feature type="region of interest" description="Disordered" evidence="6">
    <location>
        <begin position="64"/>
        <end position="83"/>
    </location>
</feature>
<proteinExistence type="inferred from homology"/>
<name>A0A1L7CVQ4_9CORY</name>
<evidence type="ECO:0000256" key="5">
    <source>
        <dbReference type="ARBA" id="ARBA00023284"/>
    </source>
</evidence>
<dbReference type="PANTHER" id="PTHR13887">
    <property type="entry name" value="GLUTATHIONE S-TRANSFERASE KAPPA"/>
    <property type="match status" value="1"/>
</dbReference>
<dbReference type="AlphaFoldDB" id="A0A1L7CVQ4"/>
<keyword evidence="9" id="KW-1185">Reference proteome</keyword>
<evidence type="ECO:0000313" key="9">
    <source>
        <dbReference type="Proteomes" id="UP000185469"/>
    </source>
</evidence>
<dbReference type="STRING" id="1437874.CSPHI_00930"/>
<reference evidence="8 9" key="1">
    <citation type="submission" date="2014-08" db="EMBL/GenBank/DDBJ databases">
        <title>Complete genome sequence of Corynebacterium sphenisci CECT 5990(T) (=DSM 44792(T)), isolated from healthy wild penguins.</title>
        <authorList>
            <person name="Ruckert C."/>
            <person name="Albersmeier A."/>
            <person name="Winkler A."/>
            <person name="Kalinowski J."/>
        </authorList>
    </citation>
    <scope>NUCLEOTIDE SEQUENCE [LARGE SCALE GENOMIC DNA]</scope>
    <source>
        <strain evidence="8 9">DSM 44792</strain>
    </source>
</reference>
<sequence>MRAVPALVWAVVGALLLVCTGIGYLVGVQTAGPAGGEEGVNYAAATPGRGQAAPVAAEDGSFDATVHGPRGGEPITGPEDIDRIHRRDPRDPFALGAVDAPVVVSVFSDFECPFCAVFANETEPRIIETYVERGLVRLEWNDLALQGEKSEAAAQAGRAAAAQGRFAEFQAEIFDAAAKRGRGHPEFEESDLVEIAEAAGVGDLDAFRRDLAEGVYAEPVREASQWGASLGLSATPTIVVGDRVISGAQPWEAFRFAIETALLKARMGDEGR</sequence>